<proteinExistence type="predicted"/>
<evidence type="ECO:0000313" key="2">
    <source>
        <dbReference type="EMBL" id="EGO28825.1"/>
    </source>
</evidence>
<protein>
    <submittedName>
        <fullName evidence="2">Uncharacterized protein</fullName>
    </submittedName>
</protein>
<dbReference type="GeneID" id="18812652"/>
<sequence>MRRLPEDTGGLRYTSLWGDHLWEKVKQSVSKFGKTSIDLVDKQFQEFPRWCDINHFDKVMNILFSDGSKLEDIAKVHTEQTIKKGREELQKWLYLITYSCVSGKSWNFPKAHLHAHVFDDIEAKGVTQNYNTKPNKKLHGPLKKSYTPQSDGKQVADQHNPAFKDLCKKLVKFLNNLLPAYDITLPNNKCITLHPTDSSPLMESSTLSLSSSLWMLPSDLLGERTKTWA</sequence>
<dbReference type="KEGG" id="sla:SERLADRAFT_406220"/>
<dbReference type="OrthoDB" id="3239511at2759"/>
<dbReference type="RefSeq" id="XP_007315024.1">
    <property type="nucleotide sequence ID" value="XM_007314962.1"/>
</dbReference>
<organism evidence="3">
    <name type="scientific">Serpula lacrymans var. lacrymans (strain S7.9)</name>
    <name type="common">Dry rot fungus</name>
    <dbReference type="NCBI Taxonomy" id="578457"/>
    <lineage>
        <taxon>Eukaryota</taxon>
        <taxon>Fungi</taxon>
        <taxon>Dikarya</taxon>
        <taxon>Basidiomycota</taxon>
        <taxon>Agaricomycotina</taxon>
        <taxon>Agaricomycetes</taxon>
        <taxon>Agaricomycetidae</taxon>
        <taxon>Boletales</taxon>
        <taxon>Coniophorineae</taxon>
        <taxon>Serpulaceae</taxon>
        <taxon>Serpula</taxon>
    </lineage>
</organism>
<name>F8NKV6_SERL9</name>
<dbReference type="AlphaFoldDB" id="F8NKV6"/>
<evidence type="ECO:0000256" key="1">
    <source>
        <dbReference type="SAM" id="MobiDB-lite"/>
    </source>
</evidence>
<dbReference type="Proteomes" id="UP000008064">
    <property type="component" value="Unassembled WGS sequence"/>
</dbReference>
<dbReference type="EMBL" id="GL945430">
    <property type="protein sequence ID" value="EGO28825.1"/>
    <property type="molecule type" value="Genomic_DNA"/>
</dbReference>
<gene>
    <name evidence="2" type="ORF">SERLADRAFT_406220</name>
</gene>
<feature type="region of interest" description="Disordered" evidence="1">
    <location>
        <begin position="131"/>
        <end position="157"/>
    </location>
</feature>
<accession>F8NKV6</accession>
<dbReference type="HOGENOM" id="CLU_1210427_0_0_1"/>
<reference evidence="3" key="1">
    <citation type="journal article" date="2011" name="Science">
        <title>The plant cell wall-decomposing machinery underlies the functional diversity of forest fungi.</title>
        <authorList>
            <person name="Eastwood D.C."/>
            <person name="Floudas D."/>
            <person name="Binder M."/>
            <person name="Majcherczyk A."/>
            <person name="Schneider P."/>
            <person name="Aerts A."/>
            <person name="Asiegbu F.O."/>
            <person name="Baker S.E."/>
            <person name="Barry K."/>
            <person name="Bendiksby M."/>
            <person name="Blumentritt M."/>
            <person name="Coutinho P.M."/>
            <person name="Cullen D."/>
            <person name="de Vries R.P."/>
            <person name="Gathman A."/>
            <person name="Goodell B."/>
            <person name="Henrissat B."/>
            <person name="Ihrmark K."/>
            <person name="Kauserud H."/>
            <person name="Kohler A."/>
            <person name="LaButti K."/>
            <person name="Lapidus A."/>
            <person name="Lavin J.L."/>
            <person name="Lee Y.-H."/>
            <person name="Lindquist E."/>
            <person name="Lilly W."/>
            <person name="Lucas S."/>
            <person name="Morin E."/>
            <person name="Murat C."/>
            <person name="Oguiza J.A."/>
            <person name="Park J."/>
            <person name="Pisabarro A.G."/>
            <person name="Riley R."/>
            <person name="Rosling A."/>
            <person name="Salamov A."/>
            <person name="Schmidt O."/>
            <person name="Schmutz J."/>
            <person name="Skrede I."/>
            <person name="Stenlid J."/>
            <person name="Wiebenga A."/>
            <person name="Xie X."/>
            <person name="Kuees U."/>
            <person name="Hibbett D.S."/>
            <person name="Hoffmeister D."/>
            <person name="Hoegberg N."/>
            <person name="Martin F."/>
            <person name="Grigoriev I.V."/>
            <person name="Watkinson S.C."/>
        </authorList>
    </citation>
    <scope>NUCLEOTIDE SEQUENCE [LARGE SCALE GENOMIC DNA]</scope>
    <source>
        <strain evidence="3">S7.9</strain>
    </source>
</reference>
<evidence type="ECO:0000313" key="3">
    <source>
        <dbReference type="Proteomes" id="UP000008064"/>
    </source>
</evidence>